<name>A0A9W9Y6W9_9CNID</name>
<dbReference type="EMBL" id="MU827909">
    <property type="protein sequence ID" value="KAJ7315087.1"/>
    <property type="molecule type" value="Genomic_DNA"/>
</dbReference>
<gene>
    <name evidence="1" type="ORF">OS493_038906</name>
</gene>
<proteinExistence type="predicted"/>
<accession>A0A9W9Y6W9</accession>
<dbReference type="AlphaFoldDB" id="A0A9W9Y6W9"/>
<reference evidence="1" key="1">
    <citation type="submission" date="2023-01" db="EMBL/GenBank/DDBJ databases">
        <title>Genome assembly of the deep-sea coral Lophelia pertusa.</title>
        <authorList>
            <person name="Herrera S."/>
            <person name="Cordes E."/>
        </authorList>
    </citation>
    <scope>NUCLEOTIDE SEQUENCE</scope>
    <source>
        <strain evidence="1">USNM1676648</strain>
        <tissue evidence="1">Polyp</tissue>
    </source>
</reference>
<sequence length="96" mass="10776">MKRLRLKETVRKYYIELPENQSTELCMLIEAIEESKQVTGKKGNRWSLATIRAALAVYTSSPSAFDALHDLKITPAPCSKVLRKILKDGAEKAGVR</sequence>
<organism evidence="1 2">
    <name type="scientific">Desmophyllum pertusum</name>
    <dbReference type="NCBI Taxonomy" id="174260"/>
    <lineage>
        <taxon>Eukaryota</taxon>
        <taxon>Metazoa</taxon>
        <taxon>Cnidaria</taxon>
        <taxon>Anthozoa</taxon>
        <taxon>Hexacorallia</taxon>
        <taxon>Scleractinia</taxon>
        <taxon>Caryophylliina</taxon>
        <taxon>Caryophylliidae</taxon>
        <taxon>Desmophyllum</taxon>
    </lineage>
</organism>
<keyword evidence="2" id="KW-1185">Reference proteome</keyword>
<dbReference type="OrthoDB" id="5979814at2759"/>
<comment type="caution">
    <text evidence="1">The sequence shown here is derived from an EMBL/GenBank/DDBJ whole genome shotgun (WGS) entry which is preliminary data.</text>
</comment>
<evidence type="ECO:0000313" key="1">
    <source>
        <dbReference type="EMBL" id="KAJ7315087.1"/>
    </source>
</evidence>
<dbReference type="Proteomes" id="UP001163046">
    <property type="component" value="Unassembled WGS sequence"/>
</dbReference>
<protein>
    <submittedName>
        <fullName evidence="1">Uncharacterized protein</fullName>
    </submittedName>
</protein>
<evidence type="ECO:0000313" key="2">
    <source>
        <dbReference type="Proteomes" id="UP001163046"/>
    </source>
</evidence>